<dbReference type="InterPro" id="IPR052371">
    <property type="entry name" value="BFD-associated_ferredoxin"/>
</dbReference>
<dbReference type="InterPro" id="IPR007419">
    <property type="entry name" value="BFD-like_2Fe2S-bd_dom"/>
</dbReference>
<evidence type="ECO:0000256" key="8">
    <source>
        <dbReference type="ARBA" id="ARBA00039386"/>
    </source>
</evidence>
<keyword evidence="3" id="KW-0479">Metal-binding</keyword>
<evidence type="ECO:0000313" key="12">
    <source>
        <dbReference type="Proteomes" id="UP000246569"/>
    </source>
</evidence>
<keyword evidence="5" id="KW-0408">Iron</keyword>
<proteinExistence type="inferred from homology"/>
<dbReference type="Proteomes" id="UP000246569">
    <property type="component" value="Unassembled WGS sequence"/>
</dbReference>
<evidence type="ECO:0000259" key="10">
    <source>
        <dbReference type="Pfam" id="PF04324"/>
    </source>
</evidence>
<keyword evidence="12" id="KW-1185">Reference proteome</keyword>
<keyword evidence="4" id="KW-0249">Electron transport</keyword>
<organism evidence="11 12">
    <name type="scientific">Plasticicumulans acidivorans</name>
    <dbReference type="NCBI Taxonomy" id="886464"/>
    <lineage>
        <taxon>Bacteria</taxon>
        <taxon>Pseudomonadati</taxon>
        <taxon>Pseudomonadota</taxon>
        <taxon>Gammaproteobacteria</taxon>
        <taxon>Candidatus Competibacteraceae</taxon>
        <taxon>Plasticicumulans</taxon>
    </lineage>
</organism>
<evidence type="ECO:0000256" key="6">
    <source>
        <dbReference type="ARBA" id="ARBA00023014"/>
    </source>
</evidence>
<dbReference type="EMBL" id="QGTJ01000016">
    <property type="protein sequence ID" value="PWV58511.1"/>
    <property type="molecule type" value="Genomic_DNA"/>
</dbReference>
<dbReference type="GO" id="GO:0046872">
    <property type="term" value="F:metal ion binding"/>
    <property type="evidence" value="ECO:0007669"/>
    <property type="project" value="UniProtKB-KW"/>
</dbReference>
<comment type="caution">
    <text evidence="11">The sequence shown here is derived from an EMBL/GenBank/DDBJ whole genome shotgun (WGS) entry which is preliminary data.</text>
</comment>
<comment type="similarity">
    <text evidence="9">Belongs to the Bfd family.</text>
</comment>
<dbReference type="PANTHER" id="PTHR37424:SF1">
    <property type="entry name" value="BACTERIOFERRITIN-ASSOCIATED FERREDOXIN"/>
    <property type="match status" value="1"/>
</dbReference>
<name>A0A317MPS9_9GAMM</name>
<dbReference type="AlphaFoldDB" id="A0A317MPS9"/>
<dbReference type="Gene3D" id="1.10.10.1100">
    <property type="entry name" value="BFD-like [2Fe-2S]-binding domain"/>
    <property type="match status" value="1"/>
</dbReference>
<sequence>MYVCICKGVSDRTIRKAVADGADTMRALRHETGCCSQCGKCARAVSELLREERERVETDFTLALALPA</sequence>
<comment type="cofactor">
    <cofactor evidence="7">
        <name>[2Fe-2S] cluster</name>
        <dbReference type="ChEBI" id="CHEBI:190135"/>
    </cofactor>
</comment>
<feature type="domain" description="BFD-like [2Fe-2S]-binding" evidence="10">
    <location>
        <begin position="2"/>
        <end position="51"/>
    </location>
</feature>
<dbReference type="Pfam" id="PF04324">
    <property type="entry name" value="Fer2_BFD"/>
    <property type="match status" value="1"/>
</dbReference>
<evidence type="ECO:0000313" key="11">
    <source>
        <dbReference type="EMBL" id="PWV58511.1"/>
    </source>
</evidence>
<dbReference type="GO" id="GO:0051537">
    <property type="term" value="F:2 iron, 2 sulfur cluster binding"/>
    <property type="evidence" value="ECO:0007669"/>
    <property type="project" value="UniProtKB-KW"/>
</dbReference>
<protein>
    <recommendedName>
        <fullName evidence="8">Bacterioferritin-associated ferredoxin</fullName>
    </recommendedName>
</protein>
<dbReference type="OrthoDB" id="9815350at2"/>
<keyword evidence="1" id="KW-0813">Transport</keyword>
<evidence type="ECO:0000256" key="9">
    <source>
        <dbReference type="ARBA" id="ARBA00046332"/>
    </source>
</evidence>
<evidence type="ECO:0000256" key="7">
    <source>
        <dbReference type="ARBA" id="ARBA00034078"/>
    </source>
</evidence>
<evidence type="ECO:0000256" key="2">
    <source>
        <dbReference type="ARBA" id="ARBA00022714"/>
    </source>
</evidence>
<dbReference type="RefSeq" id="WP_110020474.1">
    <property type="nucleotide sequence ID" value="NZ_QGTJ01000016.1"/>
</dbReference>
<evidence type="ECO:0000256" key="5">
    <source>
        <dbReference type="ARBA" id="ARBA00023004"/>
    </source>
</evidence>
<gene>
    <name evidence="11" type="ORF">C7443_11617</name>
</gene>
<reference evidence="11 12" key="1">
    <citation type="submission" date="2018-05" db="EMBL/GenBank/DDBJ databases">
        <title>Genomic Encyclopedia of Type Strains, Phase IV (KMG-IV): sequencing the most valuable type-strain genomes for metagenomic binning, comparative biology and taxonomic classification.</title>
        <authorList>
            <person name="Goeker M."/>
        </authorList>
    </citation>
    <scope>NUCLEOTIDE SEQUENCE [LARGE SCALE GENOMIC DNA]</scope>
    <source>
        <strain evidence="11 12">DSM 23606</strain>
    </source>
</reference>
<keyword evidence="2" id="KW-0001">2Fe-2S</keyword>
<dbReference type="PANTHER" id="PTHR37424">
    <property type="entry name" value="BACTERIOFERRITIN-ASSOCIATED FERREDOXIN"/>
    <property type="match status" value="1"/>
</dbReference>
<dbReference type="InterPro" id="IPR041854">
    <property type="entry name" value="BFD-like_2Fe2S-bd_dom_sf"/>
</dbReference>
<evidence type="ECO:0000256" key="3">
    <source>
        <dbReference type="ARBA" id="ARBA00022723"/>
    </source>
</evidence>
<evidence type="ECO:0000256" key="4">
    <source>
        <dbReference type="ARBA" id="ARBA00022982"/>
    </source>
</evidence>
<evidence type="ECO:0000256" key="1">
    <source>
        <dbReference type="ARBA" id="ARBA00022448"/>
    </source>
</evidence>
<keyword evidence="6" id="KW-0411">Iron-sulfur</keyword>
<accession>A0A317MPS9</accession>